<name>A0A8K0FY83_IGNLU</name>
<evidence type="ECO:0000313" key="1">
    <source>
        <dbReference type="EMBL" id="KAF2881157.1"/>
    </source>
</evidence>
<protein>
    <submittedName>
        <fullName evidence="1">Uncharacterized protein</fullName>
    </submittedName>
</protein>
<accession>A0A8K0FY83</accession>
<dbReference type="EMBL" id="VTPC01090850">
    <property type="protein sequence ID" value="KAF2881157.1"/>
    <property type="molecule type" value="Genomic_DNA"/>
</dbReference>
<reference evidence="1" key="1">
    <citation type="submission" date="2019-08" db="EMBL/GenBank/DDBJ databases">
        <title>The genome of the North American firefly Photinus pyralis.</title>
        <authorList>
            <consortium name="Photinus pyralis genome working group"/>
            <person name="Fallon T.R."/>
            <person name="Sander Lower S.E."/>
            <person name="Weng J.-K."/>
        </authorList>
    </citation>
    <scope>NUCLEOTIDE SEQUENCE</scope>
    <source>
        <strain evidence="1">TRF0915ILg1</strain>
        <tissue evidence="1">Whole body</tissue>
    </source>
</reference>
<dbReference type="OrthoDB" id="6782199at2759"/>
<dbReference type="Proteomes" id="UP000801492">
    <property type="component" value="Unassembled WGS sequence"/>
</dbReference>
<sequence length="166" mass="19931">MQQVKRFHETPFASLDKIKQDTIILKCCRDEIPKRPNKEKKRNRLKKQKKNPGKISEIKLKILYKTLKNQRKGRKEKLEGIEDKEGNLLINNKQIAQRWREYFCKIVVVMRYRDEMKRGIAEEIKSEELKNGKAAGHNEIKAEMIKRILNEVYKRCLEMEKKEYAK</sequence>
<dbReference type="AlphaFoldDB" id="A0A8K0FY83"/>
<proteinExistence type="predicted"/>
<organism evidence="1 2">
    <name type="scientific">Ignelater luminosus</name>
    <name type="common">Cucubano</name>
    <name type="synonym">Pyrophorus luminosus</name>
    <dbReference type="NCBI Taxonomy" id="2038154"/>
    <lineage>
        <taxon>Eukaryota</taxon>
        <taxon>Metazoa</taxon>
        <taxon>Ecdysozoa</taxon>
        <taxon>Arthropoda</taxon>
        <taxon>Hexapoda</taxon>
        <taxon>Insecta</taxon>
        <taxon>Pterygota</taxon>
        <taxon>Neoptera</taxon>
        <taxon>Endopterygota</taxon>
        <taxon>Coleoptera</taxon>
        <taxon>Polyphaga</taxon>
        <taxon>Elateriformia</taxon>
        <taxon>Elateroidea</taxon>
        <taxon>Elateridae</taxon>
        <taxon>Agrypninae</taxon>
        <taxon>Pyrophorini</taxon>
        <taxon>Ignelater</taxon>
    </lineage>
</organism>
<keyword evidence="2" id="KW-1185">Reference proteome</keyword>
<comment type="caution">
    <text evidence="1">The sequence shown here is derived from an EMBL/GenBank/DDBJ whole genome shotgun (WGS) entry which is preliminary data.</text>
</comment>
<gene>
    <name evidence="1" type="ORF">ILUMI_25016</name>
</gene>
<evidence type="ECO:0000313" key="2">
    <source>
        <dbReference type="Proteomes" id="UP000801492"/>
    </source>
</evidence>